<comment type="caution">
    <text evidence="2">The sequence shown here is derived from an EMBL/GenBank/DDBJ whole genome shotgun (WGS) entry which is preliminary data.</text>
</comment>
<name>A0A397SL82_9GLOM</name>
<sequence>MAICFDCWKLVKITEVKPKKVYYNGWRRWGYESDIWRRLTTRKYNPLSEKQACGINPDIEELLRKEVNRYYKKKDRYRLKADAIVIPEGANTLSRLDGFEKQLKEREASLKQKENNIKNTIEAQVAEERKRLKDEYDALKIHLENDYNKCLVDMKQTTYSFKYQLENQHKSCSANLERQYKTRISALDKANAEKVKEIGKLSSTVLQLKNEKKDLKKSAEHKYKDLDDIIFAKDLKIITLNDQLISFNPSVGRDGIIEPSTFISFYDTEFWTEKWEEAKDNLSI</sequence>
<dbReference type="Proteomes" id="UP000265703">
    <property type="component" value="Unassembled WGS sequence"/>
</dbReference>
<evidence type="ECO:0000256" key="1">
    <source>
        <dbReference type="SAM" id="Coils"/>
    </source>
</evidence>
<accession>A0A397SL82</accession>
<proteinExistence type="predicted"/>
<evidence type="ECO:0000313" key="2">
    <source>
        <dbReference type="EMBL" id="RIA83344.1"/>
    </source>
</evidence>
<gene>
    <name evidence="2" type="ORF">C1645_833988</name>
</gene>
<dbReference type="OrthoDB" id="2422123at2759"/>
<keyword evidence="1" id="KW-0175">Coiled coil</keyword>
<reference evidence="2 3" key="1">
    <citation type="submission" date="2018-06" db="EMBL/GenBank/DDBJ databases">
        <title>Comparative genomics reveals the genomic features of Rhizophagus irregularis, R. cerebriforme, R. diaphanum and Gigaspora rosea, and their symbiotic lifestyle signature.</title>
        <authorList>
            <person name="Morin E."/>
            <person name="San Clemente H."/>
            <person name="Chen E.C.H."/>
            <person name="De La Providencia I."/>
            <person name="Hainaut M."/>
            <person name="Kuo A."/>
            <person name="Kohler A."/>
            <person name="Murat C."/>
            <person name="Tang N."/>
            <person name="Roy S."/>
            <person name="Loubradou J."/>
            <person name="Henrissat B."/>
            <person name="Grigoriev I.V."/>
            <person name="Corradi N."/>
            <person name="Roux C."/>
            <person name="Martin F.M."/>
        </authorList>
    </citation>
    <scope>NUCLEOTIDE SEQUENCE [LARGE SCALE GENOMIC DNA]</scope>
    <source>
        <strain evidence="2 3">DAOM 227022</strain>
    </source>
</reference>
<organism evidence="2 3">
    <name type="scientific">Glomus cerebriforme</name>
    <dbReference type="NCBI Taxonomy" id="658196"/>
    <lineage>
        <taxon>Eukaryota</taxon>
        <taxon>Fungi</taxon>
        <taxon>Fungi incertae sedis</taxon>
        <taxon>Mucoromycota</taxon>
        <taxon>Glomeromycotina</taxon>
        <taxon>Glomeromycetes</taxon>
        <taxon>Glomerales</taxon>
        <taxon>Glomeraceae</taxon>
        <taxon>Glomus</taxon>
    </lineage>
</organism>
<dbReference type="EMBL" id="QKYT01000581">
    <property type="protein sequence ID" value="RIA83344.1"/>
    <property type="molecule type" value="Genomic_DNA"/>
</dbReference>
<feature type="coiled-coil region" evidence="1">
    <location>
        <begin position="96"/>
        <end position="149"/>
    </location>
</feature>
<keyword evidence="3" id="KW-1185">Reference proteome</keyword>
<protein>
    <submittedName>
        <fullName evidence="2">Uncharacterized protein</fullName>
    </submittedName>
</protein>
<dbReference type="AlphaFoldDB" id="A0A397SL82"/>
<evidence type="ECO:0000313" key="3">
    <source>
        <dbReference type="Proteomes" id="UP000265703"/>
    </source>
</evidence>